<keyword evidence="2" id="KW-0238">DNA-binding</keyword>
<keyword evidence="4" id="KW-1185">Reference proteome</keyword>
<dbReference type="EMBL" id="RXII01000006">
    <property type="protein sequence ID" value="RZN63639.1"/>
    <property type="molecule type" value="Genomic_DNA"/>
</dbReference>
<dbReference type="EMBL" id="RCOS01000100">
    <property type="protein sequence ID" value="RSN74127.1"/>
    <property type="molecule type" value="Genomic_DNA"/>
</dbReference>
<dbReference type="PROSITE" id="PS51740">
    <property type="entry name" value="SPOVT_ABRB"/>
    <property type="match status" value="1"/>
</dbReference>
<evidence type="ECO:0000313" key="4">
    <source>
        <dbReference type="Proteomes" id="UP000277582"/>
    </source>
</evidence>
<dbReference type="InterPro" id="IPR052975">
    <property type="entry name" value="Repressor-like_regulatory"/>
</dbReference>
<dbReference type="InterPro" id="IPR037914">
    <property type="entry name" value="SpoVT-AbrB_sf"/>
</dbReference>
<gene>
    <name evidence="2" type="ORF">D6D85_08750</name>
    <name evidence="3" type="ORF">EF810_00380</name>
</gene>
<reference evidence="2 4" key="1">
    <citation type="submission" date="2018-10" db="EMBL/GenBank/DDBJ databases">
        <title>Co-occurring genomic capacity for anaerobic methane metabolism and dissimilatory sulfite reduction discovered in the Korarchaeota.</title>
        <authorList>
            <person name="Mckay L.J."/>
            <person name="Dlakic M."/>
            <person name="Fields M.W."/>
            <person name="Delmont T.O."/>
            <person name="Eren A.M."/>
            <person name="Jay Z.J."/>
            <person name="Klingelsmith K.B."/>
            <person name="Rusch D.B."/>
            <person name="Inskeep W.P."/>
        </authorList>
    </citation>
    <scope>NUCLEOTIDE SEQUENCE [LARGE SCALE GENOMIC DNA]</scope>
    <source>
        <strain evidence="2 4">MDKW</strain>
    </source>
</reference>
<dbReference type="SMART" id="SM00966">
    <property type="entry name" value="SpoVT_AbrB"/>
    <property type="match status" value="1"/>
</dbReference>
<dbReference type="Proteomes" id="UP000277582">
    <property type="component" value="Unassembled WGS sequence"/>
</dbReference>
<evidence type="ECO:0000313" key="5">
    <source>
        <dbReference type="Proteomes" id="UP000316217"/>
    </source>
</evidence>
<dbReference type="AlphaFoldDB" id="A0A429GJX6"/>
<dbReference type="PANTHER" id="PTHR34860">
    <property type="entry name" value="REPRESSOR-LIKE PROTEIN SSO7C3"/>
    <property type="match status" value="1"/>
</dbReference>
<organism evidence="2 4">
    <name type="scientific">Candidatus Methanodesulfokora washburnensis</name>
    <dbReference type="NCBI Taxonomy" id="2478471"/>
    <lineage>
        <taxon>Archaea</taxon>
        <taxon>Thermoproteota</taxon>
        <taxon>Candidatus Korarchaeia</taxon>
        <taxon>Candidatus Korarchaeia incertae sedis</taxon>
        <taxon>Candidatus Methanodesulfokora</taxon>
    </lineage>
</organism>
<dbReference type="PANTHER" id="PTHR34860:SF7">
    <property type="entry name" value="TRANSCRIPTION REGULATOR, SPOVT_ABRB FAMILY"/>
    <property type="match status" value="1"/>
</dbReference>
<reference evidence="3 5" key="2">
    <citation type="journal article" date="2019" name="Nat. Microbiol.">
        <title>Wide diversity of methane and short-chain alkane metabolisms in uncultured archaea.</title>
        <authorList>
            <person name="Borrel G."/>
            <person name="Adam P.S."/>
            <person name="McKay L.J."/>
            <person name="Chen L.X."/>
            <person name="Sierra-Garcia I.N."/>
            <person name="Sieber C.M."/>
            <person name="Letourneur Q."/>
            <person name="Ghozlane A."/>
            <person name="Andersen G.L."/>
            <person name="Li W.J."/>
            <person name="Hallam S.J."/>
            <person name="Muyzer G."/>
            <person name="de Oliveira V.M."/>
            <person name="Inskeep W.P."/>
            <person name="Banfield J.F."/>
            <person name="Gribaldo S."/>
        </authorList>
    </citation>
    <scope>NUCLEOTIDE SEQUENCE [LARGE SCALE GENOMIC DNA]</scope>
    <source>
        <strain evidence="3">NM4</strain>
    </source>
</reference>
<dbReference type="NCBIfam" id="TIGR01439">
    <property type="entry name" value="lp_hng_hel_AbrB"/>
    <property type="match status" value="1"/>
</dbReference>
<name>A0A429GJX6_9CREN</name>
<evidence type="ECO:0000313" key="2">
    <source>
        <dbReference type="EMBL" id="RSN74127.1"/>
    </source>
</evidence>
<dbReference type="Gene3D" id="2.10.260.10">
    <property type="match status" value="1"/>
</dbReference>
<proteinExistence type="predicted"/>
<dbReference type="OrthoDB" id="30861at2157"/>
<feature type="domain" description="SpoVT-AbrB" evidence="1">
    <location>
        <begin position="2"/>
        <end position="47"/>
    </location>
</feature>
<dbReference type="Proteomes" id="UP000316217">
    <property type="component" value="Unassembled WGS sequence"/>
</dbReference>
<dbReference type="InterPro" id="IPR007159">
    <property type="entry name" value="SpoVT-AbrB_dom"/>
</dbReference>
<comment type="caution">
    <text evidence="2">The sequence shown here is derived from an EMBL/GenBank/DDBJ whole genome shotgun (WGS) entry which is preliminary data.</text>
</comment>
<evidence type="ECO:0000313" key="3">
    <source>
        <dbReference type="EMBL" id="RZN63639.1"/>
    </source>
</evidence>
<dbReference type="GO" id="GO:0003677">
    <property type="term" value="F:DNA binding"/>
    <property type="evidence" value="ECO:0007669"/>
    <property type="project" value="UniProtKB-KW"/>
</dbReference>
<evidence type="ECO:0000259" key="1">
    <source>
        <dbReference type="PROSITE" id="PS51740"/>
    </source>
</evidence>
<sequence>MTTVTRVGKKRTLVIPKKIAEKLGIREGDRVRITLLEDKIVLEPERDAVWLSLHGKKIAKISLEELESESVEEQRKYIEGVD</sequence>
<protein>
    <submittedName>
        <fullName evidence="2">AbrB/MazE/SpoVT family DNA-binding domain-containing protein</fullName>
    </submittedName>
</protein>
<accession>A0A429GJX6</accession>
<dbReference type="Pfam" id="PF04014">
    <property type="entry name" value="MazE_antitoxin"/>
    <property type="match status" value="1"/>
</dbReference>
<dbReference type="SUPFAM" id="SSF89447">
    <property type="entry name" value="AbrB/MazE/MraZ-like"/>
    <property type="match status" value="1"/>
</dbReference>